<evidence type="ECO:0000256" key="2">
    <source>
        <dbReference type="ARBA" id="ARBA00023125"/>
    </source>
</evidence>
<evidence type="ECO:0000313" key="7">
    <source>
        <dbReference type="Proteomes" id="UP000782519"/>
    </source>
</evidence>
<dbReference type="InterPro" id="IPR036390">
    <property type="entry name" value="WH_DNA-bd_sf"/>
</dbReference>
<dbReference type="Pfam" id="PF07729">
    <property type="entry name" value="FCD"/>
    <property type="match status" value="1"/>
</dbReference>
<evidence type="ECO:0000256" key="1">
    <source>
        <dbReference type="ARBA" id="ARBA00023015"/>
    </source>
</evidence>
<feature type="compositionally biased region" description="Basic residues" evidence="4">
    <location>
        <begin position="236"/>
        <end position="245"/>
    </location>
</feature>
<keyword evidence="1" id="KW-0805">Transcription regulation</keyword>
<organism evidence="6 7">
    <name type="scientific">Rhodopseudomonas palustris</name>
    <dbReference type="NCBI Taxonomy" id="1076"/>
    <lineage>
        <taxon>Bacteria</taxon>
        <taxon>Pseudomonadati</taxon>
        <taxon>Pseudomonadota</taxon>
        <taxon>Alphaproteobacteria</taxon>
        <taxon>Hyphomicrobiales</taxon>
        <taxon>Nitrobacteraceae</taxon>
        <taxon>Rhodopseudomonas</taxon>
    </lineage>
</organism>
<sequence>MANSSRAPDRGAVIYKALWHAIIDQALQPGAKLPEDAIGEKFGASRTIVRAALGRLAAEGLVELRRNRGAAVATPSWSEARDIFDVRIGLERLVVARLAGRLTRDQISQLEQHVDAEEQARGSNVPLSIRLATAFHIKLAEMTGNPVLARYVSEVASRCGLILALYARPHSADCAVSEHRAVIASLASGDVAHATALMDHHLDAVADRAAIVPHAPEPRDIQDILSPYAREASQPKTKKAGAKKR</sequence>
<feature type="domain" description="HTH gntR-type" evidence="5">
    <location>
        <begin position="8"/>
        <end position="75"/>
    </location>
</feature>
<dbReference type="AlphaFoldDB" id="A0A933VU73"/>
<dbReference type="EMBL" id="JACRJB010000024">
    <property type="protein sequence ID" value="MBI5129529.1"/>
    <property type="molecule type" value="Genomic_DNA"/>
</dbReference>
<dbReference type="Pfam" id="PF00392">
    <property type="entry name" value="GntR"/>
    <property type="match status" value="1"/>
</dbReference>
<protein>
    <submittedName>
        <fullName evidence="6">GntR family transcriptional regulator</fullName>
    </submittedName>
</protein>
<dbReference type="GO" id="GO:0003700">
    <property type="term" value="F:DNA-binding transcription factor activity"/>
    <property type="evidence" value="ECO:0007669"/>
    <property type="project" value="InterPro"/>
</dbReference>
<dbReference type="SUPFAM" id="SSF48008">
    <property type="entry name" value="GntR ligand-binding domain-like"/>
    <property type="match status" value="1"/>
</dbReference>
<dbReference type="SMART" id="SM00895">
    <property type="entry name" value="FCD"/>
    <property type="match status" value="1"/>
</dbReference>
<reference evidence="6" key="1">
    <citation type="submission" date="2020-07" db="EMBL/GenBank/DDBJ databases">
        <title>Huge and variable diversity of episymbiotic CPR bacteria and DPANN archaea in groundwater ecosystems.</title>
        <authorList>
            <person name="He C.Y."/>
            <person name="Keren R."/>
            <person name="Whittaker M."/>
            <person name="Farag I.F."/>
            <person name="Doudna J."/>
            <person name="Cate J.H.D."/>
            <person name="Banfield J.F."/>
        </authorList>
    </citation>
    <scope>NUCLEOTIDE SEQUENCE</scope>
    <source>
        <strain evidence="6">NC_groundwater_1818_Pr3_B-0.1um_66_35</strain>
    </source>
</reference>
<keyword evidence="3" id="KW-0804">Transcription</keyword>
<comment type="caution">
    <text evidence="6">The sequence shown here is derived from an EMBL/GenBank/DDBJ whole genome shotgun (WGS) entry which is preliminary data.</text>
</comment>
<dbReference type="SMART" id="SM00345">
    <property type="entry name" value="HTH_GNTR"/>
    <property type="match status" value="1"/>
</dbReference>
<dbReference type="InterPro" id="IPR011711">
    <property type="entry name" value="GntR_C"/>
</dbReference>
<dbReference type="InterPro" id="IPR008920">
    <property type="entry name" value="TF_FadR/GntR_C"/>
</dbReference>
<dbReference type="InterPro" id="IPR000524">
    <property type="entry name" value="Tscrpt_reg_HTH_GntR"/>
</dbReference>
<dbReference type="CDD" id="cd07377">
    <property type="entry name" value="WHTH_GntR"/>
    <property type="match status" value="1"/>
</dbReference>
<accession>A0A933VU73</accession>
<evidence type="ECO:0000256" key="4">
    <source>
        <dbReference type="SAM" id="MobiDB-lite"/>
    </source>
</evidence>
<name>A0A933VU73_RHOPL</name>
<dbReference type="GO" id="GO:0003677">
    <property type="term" value="F:DNA binding"/>
    <property type="evidence" value="ECO:0007669"/>
    <property type="project" value="UniProtKB-KW"/>
</dbReference>
<dbReference type="SUPFAM" id="SSF46785">
    <property type="entry name" value="Winged helix' DNA-binding domain"/>
    <property type="match status" value="1"/>
</dbReference>
<proteinExistence type="predicted"/>
<evidence type="ECO:0000256" key="3">
    <source>
        <dbReference type="ARBA" id="ARBA00023163"/>
    </source>
</evidence>
<dbReference type="PROSITE" id="PS50949">
    <property type="entry name" value="HTH_GNTR"/>
    <property type="match status" value="1"/>
</dbReference>
<evidence type="ECO:0000259" key="5">
    <source>
        <dbReference type="PROSITE" id="PS50949"/>
    </source>
</evidence>
<gene>
    <name evidence="6" type="ORF">HZA66_08805</name>
</gene>
<dbReference type="Gene3D" id="1.20.120.530">
    <property type="entry name" value="GntR ligand-binding domain-like"/>
    <property type="match status" value="1"/>
</dbReference>
<dbReference type="PANTHER" id="PTHR43537:SF53">
    <property type="entry name" value="HTH-TYPE TRANSCRIPTIONAL REPRESSOR NANR"/>
    <property type="match status" value="1"/>
</dbReference>
<feature type="region of interest" description="Disordered" evidence="4">
    <location>
        <begin position="220"/>
        <end position="245"/>
    </location>
</feature>
<dbReference type="Proteomes" id="UP000782519">
    <property type="component" value="Unassembled WGS sequence"/>
</dbReference>
<dbReference type="InterPro" id="IPR036388">
    <property type="entry name" value="WH-like_DNA-bd_sf"/>
</dbReference>
<keyword evidence="2" id="KW-0238">DNA-binding</keyword>
<dbReference type="Gene3D" id="1.10.10.10">
    <property type="entry name" value="Winged helix-like DNA-binding domain superfamily/Winged helix DNA-binding domain"/>
    <property type="match status" value="1"/>
</dbReference>
<evidence type="ECO:0000313" key="6">
    <source>
        <dbReference type="EMBL" id="MBI5129529.1"/>
    </source>
</evidence>
<dbReference type="PANTHER" id="PTHR43537">
    <property type="entry name" value="TRANSCRIPTIONAL REGULATOR, GNTR FAMILY"/>
    <property type="match status" value="1"/>
</dbReference>